<dbReference type="RefSeq" id="WP_034628422.1">
    <property type="nucleotide sequence ID" value="NZ_BJLR01000026.1"/>
</dbReference>
<dbReference type="SUPFAM" id="SSF47413">
    <property type="entry name" value="lambda repressor-like DNA-binding domains"/>
    <property type="match status" value="1"/>
</dbReference>
<dbReference type="InterPro" id="IPR000843">
    <property type="entry name" value="HTH_LacI"/>
</dbReference>
<dbReference type="Pfam" id="PF00356">
    <property type="entry name" value="LacI"/>
    <property type="match status" value="1"/>
</dbReference>
<gene>
    <name evidence="5" type="primary">lacI_1</name>
    <name evidence="5" type="ORF">CCE01nite_28210</name>
</gene>
<dbReference type="PROSITE" id="PS00356">
    <property type="entry name" value="HTH_LACI_1"/>
    <property type="match status" value="1"/>
</dbReference>
<dbReference type="Pfam" id="PF00532">
    <property type="entry name" value="Peripla_BP_1"/>
    <property type="match status" value="1"/>
</dbReference>
<proteinExistence type="predicted"/>
<evidence type="ECO:0000313" key="5">
    <source>
        <dbReference type="EMBL" id="GEA88872.1"/>
    </source>
</evidence>
<dbReference type="CDD" id="cd01392">
    <property type="entry name" value="HTH_LacI"/>
    <property type="match status" value="1"/>
</dbReference>
<reference evidence="5" key="1">
    <citation type="submission" date="2019-06" db="EMBL/GenBank/DDBJ databases">
        <title>Whole genome shotgun sequence of Cellulomonas cellasea NBRC 3753.</title>
        <authorList>
            <person name="Hosoyama A."/>
            <person name="Uohara A."/>
            <person name="Ohji S."/>
            <person name="Ichikawa N."/>
        </authorList>
    </citation>
    <scope>NUCLEOTIDE SEQUENCE [LARGE SCALE GENOMIC DNA]</scope>
    <source>
        <strain evidence="5">NBRC 3753</strain>
    </source>
</reference>
<dbReference type="GO" id="GO:0003700">
    <property type="term" value="F:DNA-binding transcription factor activity"/>
    <property type="evidence" value="ECO:0007669"/>
    <property type="project" value="TreeGrafter"/>
</dbReference>
<evidence type="ECO:0000259" key="4">
    <source>
        <dbReference type="PROSITE" id="PS50932"/>
    </source>
</evidence>
<dbReference type="InterPro" id="IPR028082">
    <property type="entry name" value="Peripla_BP_I"/>
</dbReference>
<dbReference type="EMBL" id="BJLR01000026">
    <property type="protein sequence ID" value="GEA88872.1"/>
    <property type="molecule type" value="Genomic_DNA"/>
</dbReference>
<evidence type="ECO:0000256" key="2">
    <source>
        <dbReference type="ARBA" id="ARBA00023125"/>
    </source>
</evidence>
<dbReference type="AlphaFoldDB" id="A0A4Y3KXN7"/>
<protein>
    <submittedName>
        <fullName evidence="5">LacI family transcriptional regulator</fullName>
    </submittedName>
</protein>
<dbReference type="SUPFAM" id="SSF53822">
    <property type="entry name" value="Periplasmic binding protein-like I"/>
    <property type="match status" value="1"/>
</dbReference>
<dbReference type="Gene3D" id="1.10.260.40">
    <property type="entry name" value="lambda repressor-like DNA-binding domains"/>
    <property type="match status" value="1"/>
</dbReference>
<dbReference type="InterPro" id="IPR010982">
    <property type="entry name" value="Lambda_DNA-bd_dom_sf"/>
</dbReference>
<dbReference type="InterPro" id="IPR001761">
    <property type="entry name" value="Peripla_BP/Lac1_sug-bd_dom"/>
</dbReference>
<evidence type="ECO:0000256" key="3">
    <source>
        <dbReference type="ARBA" id="ARBA00023163"/>
    </source>
</evidence>
<organism evidence="5 6">
    <name type="scientific">Cellulomonas cellasea</name>
    <dbReference type="NCBI Taxonomy" id="43670"/>
    <lineage>
        <taxon>Bacteria</taxon>
        <taxon>Bacillati</taxon>
        <taxon>Actinomycetota</taxon>
        <taxon>Actinomycetes</taxon>
        <taxon>Micrococcales</taxon>
        <taxon>Cellulomonadaceae</taxon>
        <taxon>Cellulomonas</taxon>
    </lineage>
</organism>
<keyword evidence="3" id="KW-0804">Transcription</keyword>
<evidence type="ECO:0000313" key="6">
    <source>
        <dbReference type="Proteomes" id="UP000317046"/>
    </source>
</evidence>
<keyword evidence="2" id="KW-0238">DNA-binding</keyword>
<accession>A0A4Y3KXN7</accession>
<keyword evidence="1" id="KW-0805">Transcription regulation</keyword>
<dbReference type="SMART" id="SM00354">
    <property type="entry name" value="HTH_LACI"/>
    <property type="match status" value="1"/>
</dbReference>
<dbReference type="Proteomes" id="UP000317046">
    <property type="component" value="Unassembled WGS sequence"/>
</dbReference>
<dbReference type="PROSITE" id="PS50932">
    <property type="entry name" value="HTH_LACI_2"/>
    <property type="match status" value="1"/>
</dbReference>
<dbReference type="GO" id="GO:0000976">
    <property type="term" value="F:transcription cis-regulatory region binding"/>
    <property type="evidence" value="ECO:0007669"/>
    <property type="project" value="TreeGrafter"/>
</dbReference>
<dbReference type="PANTHER" id="PTHR30146:SF109">
    <property type="entry name" value="HTH-TYPE TRANSCRIPTIONAL REGULATOR GALS"/>
    <property type="match status" value="1"/>
</dbReference>
<keyword evidence="6" id="KW-1185">Reference proteome</keyword>
<feature type="domain" description="HTH lacI-type" evidence="4">
    <location>
        <begin position="10"/>
        <end position="64"/>
    </location>
</feature>
<name>A0A4Y3KXN7_9CELL</name>
<comment type="caution">
    <text evidence="5">The sequence shown here is derived from an EMBL/GenBank/DDBJ whole genome shotgun (WGS) entry which is preliminary data.</text>
</comment>
<evidence type="ECO:0000256" key="1">
    <source>
        <dbReference type="ARBA" id="ARBA00023015"/>
    </source>
</evidence>
<sequence>MAAPTSRRRASVMDVAREAGVSVGTVSNVLNRPDVVKDETRARVEQAIAALSFVPNGVARQLRSRTVTTVGALVLDIRNPYFTDVARGIEDRLSLDDHTLMLASSDDDPERERRYLRLFEEHGVLGMLVVPGSAGTRAVEEVHARGTRVVLLDHPSSIPGIPSVAVDDRAGGALAAGHLLERGHDRLVLLNGPHTIRQCVDRQRGVRDAVERAGLDPDEVVREVTVSGMDARGGDDAMRRLVADRDGAAPEAVVCVNDLVAIGAQRALRALGGTALLRSTALVGYDDLDISSELASPLTSVRQPALEMGYRAAAILLEDDRSVEQHVVFQPELVVRDSSTYAG</sequence>
<dbReference type="PANTHER" id="PTHR30146">
    <property type="entry name" value="LACI-RELATED TRANSCRIPTIONAL REPRESSOR"/>
    <property type="match status" value="1"/>
</dbReference>
<dbReference type="Gene3D" id="3.40.50.2300">
    <property type="match status" value="2"/>
</dbReference>